<dbReference type="SUPFAM" id="SSF46785">
    <property type="entry name" value="Winged helix' DNA-binding domain"/>
    <property type="match status" value="1"/>
</dbReference>
<dbReference type="CDD" id="cd18873">
    <property type="entry name" value="NUDIX_NadM_like"/>
    <property type="match status" value="1"/>
</dbReference>
<dbReference type="InterPro" id="IPR036388">
    <property type="entry name" value="WH-like_DNA-bd_sf"/>
</dbReference>
<evidence type="ECO:0000313" key="2">
    <source>
        <dbReference type="EMBL" id="THV25411.1"/>
    </source>
</evidence>
<accession>A0A4S8P796</accession>
<dbReference type="RefSeq" id="WP_136597257.1">
    <property type="nucleotide sequence ID" value="NZ_STGV01000001.1"/>
</dbReference>
<sequence>MPYPQLAVTVDVAIFRLIGRALHVALIHRDTPPFSGALSLPGGFVRGQEDTTLEDAARRVLTDKTGVSTPYLEQVASFGDATRDPRGWSVSIAYMALVRPETEVAEITPRGGDLIWHSVDEEALPAPLAFDHDRILGAAIRRLRDKVEYSSLPAHLLPEHFTLPELQAIYENLIGRSLDKSAFRKRMAEADFVEPVEGVKRAASHRPPQVYRLKDEARPVLFNRSL</sequence>
<dbReference type="EMBL" id="STGV01000001">
    <property type="protein sequence ID" value="THV25411.1"/>
    <property type="molecule type" value="Genomic_DNA"/>
</dbReference>
<dbReference type="OrthoDB" id="9761969at2"/>
<dbReference type="Gene3D" id="3.90.79.10">
    <property type="entry name" value="Nucleoside Triphosphate Pyrophosphohydrolase"/>
    <property type="match status" value="1"/>
</dbReference>
<proteinExistence type="predicted"/>
<comment type="caution">
    <text evidence="2">The sequence shown here is derived from an EMBL/GenBank/DDBJ whole genome shotgun (WGS) entry which is preliminary data.</text>
</comment>
<feature type="domain" description="Nudix hydrolase" evidence="1">
    <location>
        <begin position="5"/>
        <end position="140"/>
    </location>
</feature>
<reference evidence="2 3" key="1">
    <citation type="submission" date="2019-04" db="EMBL/GenBank/DDBJ databases">
        <title>Genome sequence of strain shin9-1.</title>
        <authorList>
            <person name="Gao J."/>
            <person name="Sun J."/>
        </authorList>
    </citation>
    <scope>NUCLEOTIDE SEQUENCE [LARGE SCALE GENOMIC DNA]</scope>
    <source>
        <strain evidence="3">shin9-1</strain>
    </source>
</reference>
<dbReference type="InterPro" id="IPR054105">
    <property type="entry name" value="WHD_NrtR"/>
</dbReference>
<dbReference type="PANTHER" id="PTHR43736">
    <property type="entry name" value="ADP-RIBOSE PYROPHOSPHATASE"/>
    <property type="match status" value="1"/>
</dbReference>
<dbReference type="PANTHER" id="PTHR43736:SF4">
    <property type="entry name" value="SLR1690 PROTEIN"/>
    <property type="match status" value="1"/>
</dbReference>
<keyword evidence="2" id="KW-0378">Hydrolase</keyword>
<dbReference type="InterPro" id="IPR036390">
    <property type="entry name" value="WH_DNA-bd_sf"/>
</dbReference>
<dbReference type="InterPro" id="IPR000086">
    <property type="entry name" value="NUDIX_hydrolase_dom"/>
</dbReference>
<evidence type="ECO:0000259" key="1">
    <source>
        <dbReference type="PROSITE" id="PS51462"/>
    </source>
</evidence>
<name>A0A4S8P796_9HYPH</name>
<dbReference type="SUPFAM" id="SSF55811">
    <property type="entry name" value="Nudix"/>
    <property type="match status" value="1"/>
</dbReference>
<keyword evidence="3" id="KW-1185">Reference proteome</keyword>
<evidence type="ECO:0000313" key="3">
    <source>
        <dbReference type="Proteomes" id="UP000308828"/>
    </source>
</evidence>
<dbReference type="AlphaFoldDB" id="A0A4S8P796"/>
<dbReference type="Pfam" id="PF21906">
    <property type="entry name" value="WHD_NrtR"/>
    <property type="match status" value="1"/>
</dbReference>
<dbReference type="GO" id="GO:0016787">
    <property type="term" value="F:hydrolase activity"/>
    <property type="evidence" value="ECO:0007669"/>
    <property type="project" value="UniProtKB-KW"/>
</dbReference>
<dbReference type="PROSITE" id="PS51462">
    <property type="entry name" value="NUDIX"/>
    <property type="match status" value="1"/>
</dbReference>
<dbReference type="InterPro" id="IPR015797">
    <property type="entry name" value="NUDIX_hydrolase-like_dom_sf"/>
</dbReference>
<dbReference type="Pfam" id="PF00293">
    <property type="entry name" value="NUDIX"/>
    <property type="match status" value="1"/>
</dbReference>
<dbReference type="Gene3D" id="1.10.10.10">
    <property type="entry name" value="Winged helix-like DNA-binding domain superfamily/Winged helix DNA-binding domain"/>
    <property type="match status" value="1"/>
</dbReference>
<gene>
    <name evidence="2" type="ORF">FAA97_04235</name>
</gene>
<organism evidence="2 3">
    <name type="scientific">Peteryoungia ipomoeae</name>
    <dbReference type="NCBI Taxonomy" id="1210932"/>
    <lineage>
        <taxon>Bacteria</taxon>
        <taxon>Pseudomonadati</taxon>
        <taxon>Pseudomonadota</taxon>
        <taxon>Alphaproteobacteria</taxon>
        <taxon>Hyphomicrobiales</taxon>
        <taxon>Rhizobiaceae</taxon>
        <taxon>Peteryoungia</taxon>
    </lineage>
</organism>
<protein>
    <submittedName>
        <fullName evidence="2">NUDIX hydrolase</fullName>
    </submittedName>
</protein>
<dbReference type="Proteomes" id="UP000308828">
    <property type="component" value="Unassembled WGS sequence"/>
</dbReference>